<reference evidence="2 3" key="1">
    <citation type="submission" date="2016-10" db="EMBL/GenBank/DDBJ databases">
        <authorList>
            <person name="de Groot N.N."/>
        </authorList>
    </citation>
    <scope>NUCLEOTIDE SEQUENCE [LARGE SCALE GENOMIC DNA]</scope>
    <source>
        <strain evidence="2 3">CGMCC 1.7059</strain>
    </source>
</reference>
<dbReference type="STRING" id="488533.SAMN04487960_103251"/>
<dbReference type="GO" id="GO:0016740">
    <property type="term" value="F:transferase activity"/>
    <property type="evidence" value="ECO:0007669"/>
    <property type="project" value="UniProtKB-KW"/>
</dbReference>
<dbReference type="InterPro" id="IPR016181">
    <property type="entry name" value="Acyl_CoA_acyltransferase"/>
</dbReference>
<keyword evidence="2" id="KW-0808">Transferase</keyword>
<dbReference type="AlphaFoldDB" id="A0A1H2UWI2"/>
<gene>
    <name evidence="2" type="ORF">SAMN04487960_103251</name>
</gene>
<sequence>MYLDCYRLFRCLPVRCFQFVGTNYRRLSTPRAEYNTLCPDPCSHQERELAISEMLDVEAWGEAVFRDVREDAPDLQVMEKLAAGRGWLVRSVSTDRAYAIDTRGRFEDYLANLGRNTRLKLFNRRKLLADGGSIELQNAWPNRVDEFFELLNRFHRQRWGGDCFNGHSLRFHKQFLRQVGEEGGAPDLSLLTCNGQVISVLYNVCYKGNVYNLQSGYIEDFHRKIALGTLHLGYSIESAFRNPGVYGFDMLAGTGKNDNYKVRLATLSVGLQSIMLVRSPLLKALYRLKDRLTSG</sequence>
<protein>
    <submittedName>
        <fullName evidence="2">Acetyltransferase (GNAT) domain-containing protein</fullName>
    </submittedName>
</protein>
<feature type="domain" description="BioF2-like acetyltransferase" evidence="1">
    <location>
        <begin position="117"/>
        <end position="261"/>
    </location>
</feature>
<dbReference type="InterPro" id="IPR038740">
    <property type="entry name" value="BioF2-like_GNAT_dom"/>
</dbReference>
<evidence type="ECO:0000259" key="1">
    <source>
        <dbReference type="Pfam" id="PF13480"/>
    </source>
</evidence>
<dbReference type="Gene3D" id="3.40.630.30">
    <property type="match status" value="1"/>
</dbReference>
<keyword evidence="3" id="KW-1185">Reference proteome</keyword>
<evidence type="ECO:0000313" key="3">
    <source>
        <dbReference type="Proteomes" id="UP000199675"/>
    </source>
</evidence>
<dbReference type="EMBL" id="FNNE01000003">
    <property type="protein sequence ID" value="SDW60467.1"/>
    <property type="molecule type" value="Genomic_DNA"/>
</dbReference>
<organism evidence="2 3">
    <name type="scientific">Marinobacter mobilis</name>
    <dbReference type="NCBI Taxonomy" id="488533"/>
    <lineage>
        <taxon>Bacteria</taxon>
        <taxon>Pseudomonadati</taxon>
        <taxon>Pseudomonadota</taxon>
        <taxon>Gammaproteobacteria</taxon>
        <taxon>Pseudomonadales</taxon>
        <taxon>Marinobacteraceae</taxon>
        <taxon>Marinobacter</taxon>
    </lineage>
</organism>
<proteinExistence type="predicted"/>
<accession>A0A1H2UWI2</accession>
<name>A0A1H2UWI2_9GAMM</name>
<evidence type="ECO:0000313" key="2">
    <source>
        <dbReference type="EMBL" id="SDW60467.1"/>
    </source>
</evidence>
<dbReference type="Pfam" id="PF13480">
    <property type="entry name" value="Acetyltransf_6"/>
    <property type="match status" value="1"/>
</dbReference>
<dbReference type="Proteomes" id="UP000199675">
    <property type="component" value="Unassembled WGS sequence"/>
</dbReference>
<dbReference type="SUPFAM" id="SSF55729">
    <property type="entry name" value="Acyl-CoA N-acyltransferases (Nat)"/>
    <property type="match status" value="1"/>
</dbReference>